<evidence type="ECO:0000256" key="2">
    <source>
        <dbReference type="ARBA" id="ARBA00004496"/>
    </source>
</evidence>
<feature type="binding site" evidence="15 16">
    <location>
        <position position="112"/>
    </location>
    <ligand>
        <name>S-adenosyl-L-methionine</name>
        <dbReference type="ChEBI" id="CHEBI:59789"/>
    </ligand>
</feature>
<comment type="catalytic activity">
    <reaction evidence="14 15 17">
        <text>guanosine(37) in tRNA + S-adenosyl-L-methionine = N(1)-methylguanosine(37) in tRNA + S-adenosyl-L-homocysteine + H(+)</text>
        <dbReference type="Rhea" id="RHEA:36899"/>
        <dbReference type="Rhea" id="RHEA-COMP:10145"/>
        <dbReference type="Rhea" id="RHEA-COMP:10147"/>
        <dbReference type="ChEBI" id="CHEBI:15378"/>
        <dbReference type="ChEBI" id="CHEBI:57856"/>
        <dbReference type="ChEBI" id="CHEBI:59789"/>
        <dbReference type="ChEBI" id="CHEBI:73542"/>
        <dbReference type="ChEBI" id="CHEBI:74269"/>
        <dbReference type="EC" id="2.1.1.228"/>
    </reaction>
</comment>
<evidence type="ECO:0000256" key="1">
    <source>
        <dbReference type="ARBA" id="ARBA00002634"/>
    </source>
</evidence>
<gene>
    <name evidence="15 19" type="primary">trmD</name>
    <name evidence="19" type="ORF">CMV30_14850</name>
</gene>
<dbReference type="FunFam" id="3.40.1280.10:FF:000001">
    <property type="entry name" value="tRNA (guanine-N(1)-)-methyltransferase"/>
    <property type="match status" value="1"/>
</dbReference>
<accession>A0A290QIH0</accession>
<dbReference type="EC" id="2.1.1.228" evidence="5 15"/>
<comment type="subcellular location">
    <subcellularLocation>
        <location evidence="2 15 17">Cytoplasm</location>
    </subcellularLocation>
</comment>
<dbReference type="CDD" id="cd18080">
    <property type="entry name" value="TrmD-like"/>
    <property type="match status" value="1"/>
</dbReference>
<dbReference type="PIRSF" id="PIRSF000386">
    <property type="entry name" value="tRNA_mtase"/>
    <property type="match status" value="1"/>
</dbReference>
<dbReference type="Proteomes" id="UP000217265">
    <property type="component" value="Chromosome"/>
</dbReference>
<comment type="similarity">
    <text evidence="3 15 17">Belongs to the RNA methyltransferase TrmD family.</text>
</comment>
<dbReference type="NCBIfam" id="TIGR00088">
    <property type="entry name" value="trmD"/>
    <property type="match status" value="1"/>
</dbReference>
<dbReference type="KEGG" id="vbh:CMV30_14850"/>
<dbReference type="GO" id="GO:0002939">
    <property type="term" value="P:tRNA N1-guanine methylation"/>
    <property type="evidence" value="ECO:0007669"/>
    <property type="project" value="TreeGrafter"/>
</dbReference>
<keyword evidence="11 15" id="KW-0819">tRNA processing</keyword>
<feature type="binding site" evidence="15 16">
    <location>
        <begin position="132"/>
        <end position="137"/>
    </location>
    <ligand>
        <name>S-adenosyl-L-methionine</name>
        <dbReference type="ChEBI" id="CHEBI:59789"/>
    </ligand>
</feature>
<evidence type="ECO:0000256" key="9">
    <source>
        <dbReference type="ARBA" id="ARBA00022679"/>
    </source>
</evidence>
<evidence type="ECO:0000256" key="14">
    <source>
        <dbReference type="ARBA" id="ARBA00047783"/>
    </source>
</evidence>
<dbReference type="InterPro" id="IPR016009">
    <property type="entry name" value="tRNA_MeTrfase_TRMD/TRM10"/>
</dbReference>
<evidence type="ECO:0000256" key="8">
    <source>
        <dbReference type="ARBA" id="ARBA00022603"/>
    </source>
</evidence>
<dbReference type="InterPro" id="IPR029028">
    <property type="entry name" value="Alpha/beta_knot_MTases"/>
</dbReference>
<dbReference type="InterPro" id="IPR002649">
    <property type="entry name" value="tRNA_m1G_MeTrfase_TrmD"/>
</dbReference>
<dbReference type="Gene3D" id="3.40.1280.10">
    <property type="match status" value="1"/>
</dbReference>
<evidence type="ECO:0000259" key="18">
    <source>
        <dbReference type="Pfam" id="PF01746"/>
    </source>
</evidence>
<dbReference type="PANTHER" id="PTHR46417:SF1">
    <property type="entry name" value="TRNA (GUANINE-N(1)-)-METHYLTRANSFERASE"/>
    <property type="match status" value="1"/>
</dbReference>
<evidence type="ECO:0000256" key="6">
    <source>
        <dbReference type="ARBA" id="ARBA00014679"/>
    </source>
</evidence>
<dbReference type="Pfam" id="PF01746">
    <property type="entry name" value="tRNA_m1G_MT"/>
    <property type="match status" value="1"/>
</dbReference>
<evidence type="ECO:0000256" key="5">
    <source>
        <dbReference type="ARBA" id="ARBA00012807"/>
    </source>
</evidence>
<evidence type="ECO:0000256" key="10">
    <source>
        <dbReference type="ARBA" id="ARBA00022691"/>
    </source>
</evidence>
<feature type="domain" description="tRNA methyltransferase TRMD/TRM10-type" evidence="18">
    <location>
        <begin position="3"/>
        <end position="225"/>
    </location>
</feature>
<evidence type="ECO:0000256" key="15">
    <source>
        <dbReference type="HAMAP-Rule" id="MF_00605"/>
    </source>
</evidence>
<dbReference type="GO" id="GO:0052906">
    <property type="term" value="F:tRNA (guanine(37)-N1)-methyltransferase activity"/>
    <property type="evidence" value="ECO:0007669"/>
    <property type="project" value="UniProtKB-UniRule"/>
</dbReference>
<evidence type="ECO:0000256" key="17">
    <source>
        <dbReference type="RuleBase" id="RU003464"/>
    </source>
</evidence>
<dbReference type="Gene3D" id="1.10.1270.20">
    <property type="entry name" value="tRNA(m1g37)methyltransferase, domain 2"/>
    <property type="match status" value="1"/>
</dbReference>
<protein>
    <recommendedName>
        <fullName evidence="6 15">tRNA (guanine-N(1)-)-methyltransferase</fullName>
        <ecNumber evidence="5 15">2.1.1.228</ecNumber>
    </recommendedName>
    <alternativeName>
        <fullName evidence="12 15">M1G-methyltransferase</fullName>
    </alternativeName>
    <alternativeName>
        <fullName evidence="13 15">tRNA [GM37] methyltransferase</fullName>
    </alternativeName>
</protein>
<evidence type="ECO:0000256" key="12">
    <source>
        <dbReference type="ARBA" id="ARBA00029736"/>
    </source>
</evidence>
<dbReference type="GO" id="GO:0005829">
    <property type="term" value="C:cytosol"/>
    <property type="evidence" value="ECO:0007669"/>
    <property type="project" value="TreeGrafter"/>
</dbReference>
<name>A0A290QIH0_9BACT</name>
<comment type="function">
    <text evidence="1 15 17">Specifically methylates guanosine-37 in various tRNAs.</text>
</comment>
<dbReference type="OrthoDB" id="9807416at2"/>
<evidence type="ECO:0000256" key="11">
    <source>
        <dbReference type="ARBA" id="ARBA00022694"/>
    </source>
</evidence>
<keyword evidence="20" id="KW-1185">Reference proteome</keyword>
<dbReference type="AlphaFoldDB" id="A0A290QIH0"/>
<comment type="subunit">
    <text evidence="4 15 17">Homodimer.</text>
</comment>
<dbReference type="NCBIfam" id="NF000648">
    <property type="entry name" value="PRK00026.1"/>
    <property type="match status" value="1"/>
</dbReference>
<keyword evidence="9 15" id="KW-0808">Transferase</keyword>
<dbReference type="PANTHER" id="PTHR46417">
    <property type="entry name" value="TRNA (GUANINE-N(1)-)-METHYLTRANSFERASE"/>
    <property type="match status" value="1"/>
</dbReference>
<evidence type="ECO:0000256" key="13">
    <source>
        <dbReference type="ARBA" id="ARBA00033392"/>
    </source>
</evidence>
<dbReference type="InterPro" id="IPR029026">
    <property type="entry name" value="tRNA_m1G_MTases_N"/>
</dbReference>
<organism evidence="19 20">
    <name type="scientific">Nibricoccus aquaticus</name>
    <dbReference type="NCBI Taxonomy" id="2576891"/>
    <lineage>
        <taxon>Bacteria</taxon>
        <taxon>Pseudomonadati</taxon>
        <taxon>Verrucomicrobiota</taxon>
        <taxon>Opitutia</taxon>
        <taxon>Opitutales</taxon>
        <taxon>Opitutaceae</taxon>
        <taxon>Nibricoccus</taxon>
    </lineage>
</organism>
<evidence type="ECO:0000256" key="16">
    <source>
        <dbReference type="PIRSR" id="PIRSR000386-1"/>
    </source>
</evidence>
<sequence length="232" mass="25939">MPLHIDLLTLFPRMLDGVLTESILGKGIAANLLSVKIHDLRGWCTDKHKTADDRPFGGGAGMVMKPDPVFAAMEQLQTPACRRIYLTPDGVPLTPAIAQDLAMQQHVIFLSGHYEGIDQRIREKVIDQEISIGDYVLTNGTLAAAVVIDALSRFIPGVLGEEKSLTHESHTGTLLDFPQYTRPAEFRGMSVPEVLLSGDHRKIEAWRHTQQLEKTRQVRPDLFEKHRHASRH</sequence>
<keyword evidence="10 15" id="KW-0949">S-adenosyl-L-methionine</keyword>
<dbReference type="RefSeq" id="WP_096056759.1">
    <property type="nucleotide sequence ID" value="NZ_CP023344.1"/>
</dbReference>
<dbReference type="HAMAP" id="MF_00605">
    <property type="entry name" value="TrmD"/>
    <property type="match status" value="1"/>
</dbReference>
<proteinExistence type="inferred from homology"/>
<keyword evidence="7 15" id="KW-0963">Cytoplasm</keyword>
<evidence type="ECO:0000313" key="20">
    <source>
        <dbReference type="Proteomes" id="UP000217265"/>
    </source>
</evidence>
<evidence type="ECO:0000256" key="4">
    <source>
        <dbReference type="ARBA" id="ARBA00011738"/>
    </source>
</evidence>
<evidence type="ECO:0000313" key="19">
    <source>
        <dbReference type="EMBL" id="ATC65128.1"/>
    </source>
</evidence>
<evidence type="ECO:0000256" key="7">
    <source>
        <dbReference type="ARBA" id="ARBA00022490"/>
    </source>
</evidence>
<keyword evidence="8 15" id="KW-0489">Methyltransferase</keyword>
<evidence type="ECO:0000256" key="3">
    <source>
        <dbReference type="ARBA" id="ARBA00007630"/>
    </source>
</evidence>
<dbReference type="SUPFAM" id="SSF75217">
    <property type="entry name" value="alpha/beta knot"/>
    <property type="match status" value="1"/>
</dbReference>
<dbReference type="InterPro" id="IPR023148">
    <property type="entry name" value="tRNA_m1G_MeTrfase_C_sf"/>
</dbReference>
<reference evidence="19 20" key="1">
    <citation type="submission" date="2017-09" db="EMBL/GenBank/DDBJ databases">
        <title>Complete genome sequence of Verrucomicrobial strain HZ-65, isolated from freshwater.</title>
        <authorList>
            <person name="Choi A."/>
        </authorList>
    </citation>
    <scope>NUCLEOTIDE SEQUENCE [LARGE SCALE GENOMIC DNA]</scope>
    <source>
        <strain evidence="19 20">HZ-65</strain>
    </source>
</reference>
<dbReference type="EMBL" id="CP023344">
    <property type="protein sequence ID" value="ATC65128.1"/>
    <property type="molecule type" value="Genomic_DNA"/>
</dbReference>